<proteinExistence type="predicted"/>
<reference evidence="2" key="2">
    <citation type="journal article" date="2023" name="Science">
        <title>Genomic signatures of disease resistance in endangered staghorn corals.</title>
        <authorList>
            <person name="Vollmer S.V."/>
            <person name="Selwyn J.D."/>
            <person name="Despard B.A."/>
            <person name="Roesel C.L."/>
        </authorList>
    </citation>
    <scope>NUCLEOTIDE SEQUENCE</scope>
    <source>
        <strain evidence="2">K2</strain>
    </source>
</reference>
<organism evidence="2 3">
    <name type="scientific">Acropora cervicornis</name>
    <name type="common">Staghorn coral</name>
    <dbReference type="NCBI Taxonomy" id="6130"/>
    <lineage>
        <taxon>Eukaryota</taxon>
        <taxon>Metazoa</taxon>
        <taxon>Cnidaria</taxon>
        <taxon>Anthozoa</taxon>
        <taxon>Hexacorallia</taxon>
        <taxon>Scleractinia</taxon>
        <taxon>Astrocoeniina</taxon>
        <taxon>Acroporidae</taxon>
        <taxon>Acropora</taxon>
    </lineage>
</organism>
<evidence type="ECO:0000313" key="3">
    <source>
        <dbReference type="Proteomes" id="UP001249851"/>
    </source>
</evidence>
<feature type="region of interest" description="Disordered" evidence="1">
    <location>
        <begin position="31"/>
        <end position="111"/>
    </location>
</feature>
<dbReference type="Proteomes" id="UP001249851">
    <property type="component" value="Unassembled WGS sequence"/>
</dbReference>
<evidence type="ECO:0000313" key="2">
    <source>
        <dbReference type="EMBL" id="KAK2569454.1"/>
    </source>
</evidence>
<dbReference type="AlphaFoldDB" id="A0AAD9QXY1"/>
<dbReference type="EMBL" id="JARQWQ010000010">
    <property type="protein sequence ID" value="KAK2569454.1"/>
    <property type="molecule type" value="Genomic_DNA"/>
</dbReference>
<feature type="compositionally biased region" description="Basic and acidic residues" evidence="1">
    <location>
        <begin position="35"/>
        <end position="101"/>
    </location>
</feature>
<sequence>MSLFLRRPSFQLSPNQSVSAVRNQSLWAVHDGEDDSVKEGGQKEAVHMESYLQKEKDSHDKSVVKRDGEHSQPSTKKDSMDLSDDKERISREEFRAPRTFDNKTSSQNKELNAAENKELADSLHHPEVQRSLHNSENITSVRENHHNSEQGVKIRDLKSKGKPMHVKHFPVSSNSWRTFLSKKHSKKLTRSKAQINMAVLYIKKSISFTLCGESCDCRANKSSFNYSLHHVHNTVVNTFSYSAWPRLGSETFCGWGLFNCSDEVNQQYSLNFHMLWSKLIVLLMNDVYPRDTGSPGHR</sequence>
<reference evidence="2" key="1">
    <citation type="journal article" date="2023" name="G3 (Bethesda)">
        <title>Whole genome assembly and annotation of the endangered Caribbean coral Acropora cervicornis.</title>
        <authorList>
            <person name="Selwyn J.D."/>
            <person name="Vollmer S.V."/>
        </authorList>
    </citation>
    <scope>NUCLEOTIDE SEQUENCE</scope>
    <source>
        <strain evidence="2">K2</strain>
    </source>
</reference>
<comment type="caution">
    <text evidence="2">The sequence shown here is derived from an EMBL/GenBank/DDBJ whole genome shotgun (WGS) entry which is preliminary data.</text>
</comment>
<accession>A0AAD9QXY1</accession>
<protein>
    <submittedName>
        <fullName evidence="2">Uncharacterized protein</fullName>
    </submittedName>
</protein>
<name>A0AAD9QXY1_ACRCE</name>
<evidence type="ECO:0000256" key="1">
    <source>
        <dbReference type="SAM" id="MobiDB-lite"/>
    </source>
</evidence>
<gene>
    <name evidence="2" type="ORF">P5673_006389</name>
</gene>
<keyword evidence="3" id="KW-1185">Reference proteome</keyword>